<feature type="domain" description="Phosphatidic acid phosphatase type 2/haloperoxidase" evidence="7">
    <location>
        <begin position="100"/>
        <end position="238"/>
    </location>
</feature>
<dbReference type="AlphaFoldDB" id="A0A921ZAI8"/>
<evidence type="ECO:0000256" key="6">
    <source>
        <dbReference type="SAM" id="Phobius"/>
    </source>
</evidence>
<keyword evidence="3 6" id="KW-0812">Transmembrane</keyword>
<keyword evidence="9" id="KW-1185">Reference proteome</keyword>
<proteinExistence type="inferred from homology"/>
<feature type="transmembrane region" description="Helical" evidence="6">
    <location>
        <begin position="64"/>
        <end position="82"/>
    </location>
</feature>
<dbReference type="GO" id="GO:0046839">
    <property type="term" value="P:phospholipid dephosphorylation"/>
    <property type="evidence" value="ECO:0007669"/>
    <property type="project" value="TreeGrafter"/>
</dbReference>
<reference evidence="8" key="1">
    <citation type="journal article" date="2016" name="Insect Biochem. Mol. Biol.">
        <title>Multifaceted biological insights from a draft genome sequence of the tobacco hornworm moth, Manduca sexta.</title>
        <authorList>
            <person name="Kanost M.R."/>
            <person name="Arrese E.L."/>
            <person name="Cao X."/>
            <person name="Chen Y.R."/>
            <person name="Chellapilla S."/>
            <person name="Goldsmith M.R."/>
            <person name="Grosse-Wilde E."/>
            <person name="Heckel D.G."/>
            <person name="Herndon N."/>
            <person name="Jiang H."/>
            <person name="Papanicolaou A."/>
            <person name="Qu J."/>
            <person name="Soulages J.L."/>
            <person name="Vogel H."/>
            <person name="Walters J."/>
            <person name="Waterhouse R.M."/>
            <person name="Ahn S.J."/>
            <person name="Almeida F.C."/>
            <person name="An C."/>
            <person name="Aqrawi P."/>
            <person name="Bretschneider A."/>
            <person name="Bryant W.B."/>
            <person name="Bucks S."/>
            <person name="Chao H."/>
            <person name="Chevignon G."/>
            <person name="Christen J.M."/>
            <person name="Clarke D.F."/>
            <person name="Dittmer N.T."/>
            <person name="Ferguson L.C.F."/>
            <person name="Garavelou S."/>
            <person name="Gordon K.H.J."/>
            <person name="Gunaratna R.T."/>
            <person name="Han Y."/>
            <person name="Hauser F."/>
            <person name="He Y."/>
            <person name="Heidel-Fischer H."/>
            <person name="Hirsh A."/>
            <person name="Hu Y."/>
            <person name="Jiang H."/>
            <person name="Kalra D."/>
            <person name="Klinner C."/>
            <person name="Konig C."/>
            <person name="Kovar C."/>
            <person name="Kroll A.R."/>
            <person name="Kuwar S.S."/>
            <person name="Lee S.L."/>
            <person name="Lehman R."/>
            <person name="Li K."/>
            <person name="Li Z."/>
            <person name="Liang H."/>
            <person name="Lovelace S."/>
            <person name="Lu Z."/>
            <person name="Mansfield J.H."/>
            <person name="McCulloch K.J."/>
            <person name="Mathew T."/>
            <person name="Morton B."/>
            <person name="Muzny D.M."/>
            <person name="Neunemann D."/>
            <person name="Ongeri F."/>
            <person name="Pauchet Y."/>
            <person name="Pu L.L."/>
            <person name="Pyrousis I."/>
            <person name="Rao X.J."/>
            <person name="Redding A."/>
            <person name="Roesel C."/>
            <person name="Sanchez-Gracia A."/>
            <person name="Schaack S."/>
            <person name="Shukla A."/>
            <person name="Tetreau G."/>
            <person name="Wang Y."/>
            <person name="Xiong G.H."/>
            <person name="Traut W."/>
            <person name="Walsh T.K."/>
            <person name="Worley K.C."/>
            <person name="Wu D."/>
            <person name="Wu W."/>
            <person name="Wu Y.Q."/>
            <person name="Zhang X."/>
            <person name="Zou Z."/>
            <person name="Zucker H."/>
            <person name="Briscoe A.D."/>
            <person name="Burmester T."/>
            <person name="Clem R.J."/>
            <person name="Feyereisen R."/>
            <person name="Grimmelikhuijzen C.J.P."/>
            <person name="Hamodrakas S.J."/>
            <person name="Hansson B.S."/>
            <person name="Huguet E."/>
            <person name="Jermiin L.S."/>
            <person name="Lan Q."/>
            <person name="Lehman H.K."/>
            <person name="Lorenzen M."/>
            <person name="Merzendorfer H."/>
            <person name="Michalopoulos I."/>
            <person name="Morton D.B."/>
            <person name="Muthukrishnan S."/>
            <person name="Oakeshott J.G."/>
            <person name="Palmer W."/>
            <person name="Park Y."/>
            <person name="Passarelli A.L."/>
            <person name="Rozas J."/>
            <person name="Schwartz L.M."/>
            <person name="Smith W."/>
            <person name="Southgate A."/>
            <person name="Vilcinskas A."/>
            <person name="Vogt R."/>
            <person name="Wang P."/>
            <person name="Werren J."/>
            <person name="Yu X.Q."/>
            <person name="Zhou J.J."/>
            <person name="Brown S.J."/>
            <person name="Scherer S.E."/>
            <person name="Richards S."/>
            <person name="Blissard G.W."/>
        </authorList>
    </citation>
    <scope>NUCLEOTIDE SEQUENCE</scope>
</reference>
<dbReference type="PANTHER" id="PTHR10165:SF103">
    <property type="entry name" value="PHOSPHOLIPID PHOSPHATASE HOMOLOG 1.2 HOMOLOG"/>
    <property type="match status" value="1"/>
</dbReference>
<dbReference type="GO" id="GO:0007165">
    <property type="term" value="P:signal transduction"/>
    <property type="evidence" value="ECO:0007669"/>
    <property type="project" value="TreeGrafter"/>
</dbReference>
<evidence type="ECO:0000256" key="3">
    <source>
        <dbReference type="ARBA" id="ARBA00022692"/>
    </source>
</evidence>
<dbReference type="SUPFAM" id="SSF48317">
    <property type="entry name" value="Acid phosphatase/Vanadium-dependent haloperoxidase"/>
    <property type="match status" value="1"/>
</dbReference>
<keyword evidence="4 6" id="KW-1133">Transmembrane helix</keyword>
<feature type="transmembrane region" description="Helical" evidence="6">
    <location>
        <begin position="195"/>
        <end position="214"/>
    </location>
</feature>
<dbReference type="InterPro" id="IPR036938">
    <property type="entry name" value="PAP2/HPO_sf"/>
</dbReference>
<dbReference type="InterPro" id="IPR000326">
    <property type="entry name" value="PAP2/HPO"/>
</dbReference>
<dbReference type="EMBL" id="JH668464">
    <property type="protein sequence ID" value="KAG6454336.1"/>
    <property type="molecule type" value="Genomic_DNA"/>
</dbReference>
<dbReference type="InterPro" id="IPR043216">
    <property type="entry name" value="PAP-like"/>
</dbReference>
<comment type="subcellular location">
    <subcellularLocation>
        <location evidence="1">Membrane</location>
        <topology evidence="1">Multi-pass membrane protein</topology>
    </subcellularLocation>
</comment>
<evidence type="ECO:0000256" key="4">
    <source>
        <dbReference type="ARBA" id="ARBA00022989"/>
    </source>
</evidence>
<dbReference type="GO" id="GO:0008195">
    <property type="term" value="F:phosphatidate phosphatase activity"/>
    <property type="evidence" value="ECO:0007669"/>
    <property type="project" value="TreeGrafter"/>
</dbReference>
<evidence type="ECO:0000259" key="7">
    <source>
        <dbReference type="SMART" id="SM00014"/>
    </source>
</evidence>
<dbReference type="Pfam" id="PF01569">
    <property type="entry name" value="PAP2"/>
    <property type="match status" value="1"/>
</dbReference>
<comment type="similarity">
    <text evidence="2">Belongs to the PA-phosphatase related phosphoesterase family.</text>
</comment>
<feature type="transmembrane region" description="Helical" evidence="6">
    <location>
        <begin position="25"/>
        <end position="44"/>
    </location>
</feature>
<organism evidence="8 9">
    <name type="scientific">Manduca sexta</name>
    <name type="common">Tobacco hawkmoth</name>
    <name type="synonym">Tobacco hornworm</name>
    <dbReference type="NCBI Taxonomy" id="7130"/>
    <lineage>
        <taxon>Eukaryota</taxon>
        <taxon>Metazoa</taxon>
        <taxon>Ecdysozoa</taxon>
        <taxon>Arthropoda</taxon>
        <taxon>Hexapoda</taxon>
        <taxon>Insecta</taxon>
        <taxon>Pterygota</taxon>
        <taxon>Neoptera</taxon>
        <taxon>Endopterygota</taxon>
        <taxon>Lepidoptera</taxon>
        <taxon>Glossata</taxon>
        <taxon>Ditrysia</taxon>
        <taxon>Bombycoidea</taxon>
        <taxon>Sphingidae</taxon>
        <taxon>Sphinginae</taxon>
        <taxon>Sphingini</taxon>
        <taxon>Manduca</taxon>
    </lineage>
</organism>
<feature type="transmembrane region" description="Helical" evidence="6">
    <location>
        <begin position="220"/>
        <end position="239"/>
    </location>
</feature>
<name>A0A921ZAI8_MANSE</name>
<dbReference type="Gene3D" id="1.20.144.10">
    <property type="entry name" value="Phosphatidic acid phosphatase type 2/haloperoxidase"/>
    <property type="match status" value="1"/>
</dbReference>
<comment type="caution">
    <text evidence="8">The sequence shown here is derived from an EMBL/GenBank/DDBJ whole genome shotgun (WGS) entry which is preliminary data.</text>
</comment>
<protein>
    <recommendedName>
        <fullName evidence="7">Phosphatidic acid phosphatase type 2/haloperoxidase domain-containing protein</fullName>
    </recommendedName>
</protein>
<keyword evidence="5 6" id="KW-0472">Membrane</keyword>
<dbReference type="Proteomes" id="UP000791440">
    <property type="component" value="Unassembled WGS sequence"/>
</dbReference>
<gene>
    <name evidence="8" type="ORF">O3G_MSEX008645</name>
</gene>
<evidence type="ECO:0000256" key="2">
    <source>
        <dbReference type="ARBA" id="ARBA00008816"/>
    </source>
</evidence>
<dbReference type="SMART" id="SM00014">
    <property type="entry name" value="acidPPc"/>
    <property type="match status" value="1"/>
</dbReference>
<evidence type="ECO:0000313" key="8">
    <source>
        <dbReference type="EMBL" id="KAG6454336.1"/>
    </source>
</evidence>
<evidence type="ECO:0000313" key="9">
    <source>
        <dbReference type="Proteomes" id="UP000791440"/>
    </source>
</evidence>
<dbReference type="PANTHER" id="PTHR10165">
    <property type="entry name" value="LIPID PHOSPHATE PHOSPHATASE"/>
    <property type="match status" value="1"/>
</dbReference>
<sequence length="273" mass="30790">MDVFCGKIMDKVKLVWSKTNRWHRAFLLLFLVELRIFPSGQIGFTCKDPALSHPFTGDTVSWKLLLATCILLPLVIILIVERKYNVDKSVNPKQLALFWYREHLFGVLVNLVTVQVLKSIVGSPRPHFFDTCSPKEALTCQDSEYVDSYTCTKAHWLSQSDRSFPSGHTSLAIHTGFLLAYYLQRRISPRSSGVVSAQVVLLLTAVYCGVSRITDHRHHWWDVVAGVVLAAPILVYTVLYSCSNFECPVANVDKEQSDGLILNNTETVEARTT</sequence>
<accession>A0A921ZAI8</accession>
<reference evidence="8" key="2">
    <citation type="submission" date="2020-12" db="EMBL/GenBank/DDBJ databases">
        <authorList>
            <person name="Kanost M."/>
        </authorList>
    </citation>
    <scope>NUCLEOTIDE SEQUENCE</scope>
</reference>
<dbReference type="GO" id="GO:0006644">
    <property type="term" value="P:phospholipid metabolic process"/>
    <property type="evidence" value="ECO:0007669"/>
    <property type="project" value="InterPro"/>
</dbReference>
<evidence type="ECO:0000256" key="5">
    <source>
        <dbReference type="ARBA" id="ARBA00023136"/>
    </source>
</evidence>
<dbReference type="GO" id="GO:0005886">
    <property type="term" value="C:plasma membrane"/>
    <property type="evidence" value="ECO:0007669"/>
    <property type="project" value="TreeGrafter"/>
</dbReference>
<evidence type="ECO:0000256" key="1">
    <source>
        <dbReference type="ARBA" id="ARBA00004141"/>
    </source>
</evidence>